<evidence type="ECO:0000256" key="2">
    <source>
        <dbReference type="SAM" id="MobiDB-lite"/>
    </source>
</evidence>
<dbReference type="OrthoDB" id="5302254at2759"/>
<evidence type="ECO:0000256" key="1">
    <source>
        <dbReference type="ARBA" id="ARBA00022786"/>
    </source>
</evidence>
<evidence type="ECO:0000313" key="3">
    <source>
        <dbReference type="EMBL" id="EON64229.1"/>
    </source>
</evidence>
<feature type="compositionally biased region" description="Basic and acidic residues" evidence="2">
    <location>
        <begin position="49"/>
        <end position="75"/>
    </location>
</feature>
<dbReference type="GeneID" id="19900770"/>
<dbReference type="Proteomes" id="UP000016924">
    <property type="component" value="Unassembled WGS sequence"/>
</dbReference>
<evidence type="ECO:0000313" key="4">
    <source>
        <dbReference type="Proteomes" id="UP000016924"/>
    </source>
</evidence>
<dbReference type="OMA" id="REERIMG"/>
<feature type="region of interest" description="Disordered" evidence="2">
    <location>
        <begin position="21"/>
        <end position="82"/>
    </location>
</feature>
<dbReference type="RefSeq" id="XP_007779546.1">
    <property type="nucleotide sequence ID" value="XM_007781356.1"/>
</dbReference>
<sequence>MLRRPATVITLTADDIAAYEANRQRRMQSQQNRQGSELSSFDGSRNGKSRADPSDELKPMPQEKARNVRTREERIMGGGSRA</sequence>
<dbReference type="AlphaFoldDB" id="R7YR02"/>
<organism evidence="3 4">
    <name type="scientific">Coniosporium apollinis (strain CBS 100218)</name>
    <name type="common">Rock-inhabiting black yeast</name>
    <dbReference type="NCBI Taxonomy" id="1168221"/>
    <lineage>
        <taxon>Eukaryota</taxon>
        <taxon>Fungi</taxon>
        <taxon>Dikarya</taxon>
        <taxon>Ascomycota</taxon>
        <taxon>Pezizomycotina</taxon>
        <taxon>Dothideomycetes</taxon>
        <taxon>Dothideomycetes incertae sedis</taxon>
        <taxon>Coniosporium</taxon>
    </lineage>
</organism>
<reference evidence="4" key="1">
    <citation type="submission" date="2012-06" db="EMBL/GenBank/DDBJ databases">
        <title>The genome sequence of Coniosporium apollinis CBS 100218.</title>
        <authorList>
            <consortium name="The Broad Institute Genome Sequencing Platform"/>
            <person name="Cuomo C."/>
            <person name="Gorbushina A."/>
            <person name="Noack S."/>
            <person name="Walker B."/>
            <person name="Young S.K."/>
            <person name="Zeng Q."/>
            <person name="Gargeya S."/>
            <person name="Fitzgerald M."/>
            <person name="Haas B."/>
            <person name="Abouelleil A."/>
            <person name="Alvarado L."/>
            <person name="Arachchi H.M."/>
            <person name="Berlin A.M."/>
            <person name="Chapman S.B."/>
            <person name="Goldberg J."/>
            <person name="Griggs A."/>
            <person name="Gujja S."/>
            <person name="Hansen M."/>
            <person name="Howarth C."/>
            <person name="Imamovic A."/>
            <person name="Larimer J."/>
            <person name="McCowan C."/>
            <person name="Montmayeur A."/>
            <person name="Murphy C."/>
            <person name="Neiman D."/>
            <person name="Pearson M."/>
            <person name="Priest M."/>
            <person name="Roberts A."/>
            <person name="Saif S."/>
            <person name="Shea T."/>
            <person name="Sisk P."/>
            <person name="Sykes S."/>
            <person name="Wortman J."/>
            <person name="Nusbaum C."/>
            <person name="Birren B."/>
        </authorList>
    </citation>
    <scope>NUCLEOTIDE SEQUENCE [LARGE SCALE GENOMIC DNA]</scope>
    <source>
        <strain evidence="4">CBS 100218</strain>
    </source>
</reference>
<gene>
    <name evidence="3" type="ORF">W97_03459</name>
</gene>
<dbReference type="EMBL" id="JH767567">
    <property type="protein sequence ID" value="EON64229.1"/>
    <property type="molecule type" value="Genomic_DNA"/>
</dbReference>
<dbReference type="Pfam" id="PF10471">
    <property type="entry name" value="ANAPC_CDC26"/>
    <property type="match status" value="1"/>
</dbReference>
<dbReference type="HOGENOM" id="CLU_165597_0_0_1"/>
<keyword evidence="1" id="KW-0833">Ubl conjugation pathway</keyword>
<dbReference type="InterPro" id="IPR018860">
    <property type="entry name" value="APC_suCDC26"/>
</dbReference>
<keyword evidence="4" id="KW-1185">Reference proteome</keyword>
<protein>
    <recommendedName>
        <fullName evidence="5">Anaphase-promoting complex subunit CDC26</fullName>
    </recommendedName>
</protein>
<dbReference type="GO" id="GO:0031145">
    <property type="term" value="P:anaphase-promoting complex-dependent catabolic process"/>
    <property type="evidence" value="ECO:0007669"/>
    <property type="project" value="InterPro"/>
</dbReference>
<evidence type="ECO:0008006" key="5">
    <source>
        <dbReference type="Google" id="ProtNLM"/>
    </source>
</evidence>
<name>R7YR02_CONA1</name>
<proteinExistence type="predicted"/>
<accession>R7YR02</accession>
<dbReference type="GO" id="GO:0005680">
    <property type="term" value="C:anaphase-promoting complex"/>
    <property type="evidence" value="ECO:0007669"/>
    <property type="project" value="InterPro"/>
</dbReference>